<dbReference type="Proteomes" id="UP000095282">
    <property type="component" value="Unplaced"/>
</dbReference>
<proteinExistence type="predicted"/>
<reference evidence="3" key="1">
    <citation type="submission" date="2016-11" db="UniProtKB">
        <authorList>
            <consortium name="WormBaseParasite"/>
        </authorList>
    </citation>
    <scope>IDENTIFICATION</scope>
</reference>
<feature type="compositionally biased region" description="Acidic residues" evidence="1">
    <location>
        <begin position="98"/>
        <end position="122"/>
    </location>
</feature>
<keyword evidence="2" id="KW-1185">Reference proteome</keyword>
<feature type="region of interest" description="Disordered" evidence="1">
    <location>
        <begin position="94"/>
        <end position="125"/>
    </location>
</feature>
<protein>
    <submittedName>
        <fullName evidence="3">Protein TsetseEP-like</fullName>
    </submittedName>
</protein>
<feature type="compositionally biased region" description="Basic and acidic residues" evidence="1">
    <location>
        <begin position="18"/>
        <end position="28"/>
    </location>
</feature>
<dbReference type="WBParaSite" id="Csp11.Scaffold630.g16781.t1">
    <property type="protein sequence ID" value="Csp11.Scaffold630.g16781.t1"/>
    <property type="gene ID" value="Csp11.Scaffold630.g16781"/>
</dbReference>
<accession>A0A1I7UK63</accession>
<evidence type="ECO:0000313" key="2">
    <source>
        <dbReference type="Proteomes" id="UP000095282"/>
    </source>
</evidence>
<name>A0A1I7UK63_9PELO</name>
<feature type="region of interest" description="Disordered" evidence="1">
    <location>
        <begin position="1"/>
        <end position="68"/>
    </location>
</feature>
<dbReference type="AlphaFoldDB" id="A0A1I7UK63"/>
<organism evidence="2 3">
    <name type="scientific">Caenorhabditis tropicalis</name>
    <dbReference type="NCBI Taxonomy" id="1561998"/>
    <lineage>
        <taxon>Eukaryota</taxon>
        <taxon>Metazoa</taxon>
        <taxon>Ecdysozoa</taxon>
        <taxon>Nematoda</taxon>
        <taxon>Chromadorea</taxon>
        <taxon>Rhabditida</taxon>
        <taxon>Rhabditina</taxon>
        <taxon>Rhabditomorpha</taxon>
        <taxon>Rhabditoidea</taxon>
        <taxon>Rhabditidae</taxon>
        <taxon>Peloderinae</taxon>
        <taxon>Caenorhabditis</taxon>
    </lineage>
</organism>
<evidence type="ECO:0000313" key="3">
    <source>
        <dbReference type="WBParaSite" id="Csp11.Scaffold630.g16781.t1"/>
    </source>
</evidence>
<sequence length="199" mass="23202">MPKPKKPAPTIPRKIRQPKVEPPEETPRRIKTTPYRRRTELVTPKRSIPNIPPVYKTPKELSEKYPNLDPYIINDPYEQFEENMEPMEYDVSHMGYEKEEEEDQEEVEDEEEEEDNLEEEGDIAAKERQGFSLSDFLTDDEEVSKSGTIFYSYACFTLSIRFPDQLRTAISTGSAFDVGHCIRDGFKKKTLTELQLEVC</sequence>
<evidence type="ECO:0000256" key="1">
    <source>
        <dbReference type="SAM" id="MobiDB-lite"/>
    </source>
</evidence>